<dbReference type="Proteomes" id="UP000001192">
    <property type="component" value="Chromosome 2"/>
</dbReference>
<feature type="transmembrane region" description="Helical" evidence="2">
    <location>
        <begin position="41"/>
        <end position="63"/>
    </location>
</feature>
<dbReference type="PANTHER" id="PTHR44757">
    <property type="entry name" value="DIGUANYLATE CYCLASE DGCP"/>
    <property type="match status" value="1"/>
</dbReference>
<keyword evidence="2" id="KW-0472">Membrane</keyword>
<dbReference type="SMART" id="SM00052">
    <property type="entry name" value="EAL"/>
    <property type="match status" value="1"/>
</dbReference>
<dbReference type="SMART" id="SM00267">
    <property type="entry name" value="GGDEF"/>
    <property type="match status" value="1"/>
</dbReference>
<dbReference type="PROSITE" id="PS50112">
    <property type="entry name" value="PAS"/>
    <property type="match status" value="1"/>
</dbReference>
<dbReference type="InterPro" id="IPR052155">
    <property type="entry name" value="Biofilm_reg_signaling"/>
</dbReference>
<dbReference type="NCBIfam" id="TIGR00229">
    <property type="entry name" value="sensory_box"/>
    <property type="match status" value="1"/>
</dbReference>
<dbReference type="Gene3D" id="3.20.20.450">
    <property type="entry name" value="EAL domain"/>
    <property type="match status" value="1"/>
</dbReference>
<dbReference type="CDD" id="cd00130">
    <property type="entry name" value="PAS"/>
    <property type="match status" value="2"/>
</dbReference>
<dbReference type="Gene3D" id="3.30.450.20">
    <property type="entry name" value="PAS domain"/>
    <property type="match status" value="2"/>
</dbReference>
<dbReference type="HOGENOM" id="CLU_000445_70_20_4"/>
<dbReference type="EMBL" id="CP001044">
    <property type="protein sequence ID" value="ACC73392.1"/>
    <property type="molecule type" value="Genomic_DNA"/>
</dbReference>
<dbReference type="OrthoDB" id="9813903at2"/>
<feature type="domain" description="EAL" evidence="5">
    <location>
        <begin position="530"/>
        <end position="784"/>
    </location>
</feature>
<dbReference type="KEGG" id="bph:Bphy_4272"/>
<dbReference type="Pfam" id="PF00563">
    <property type="entry name" value="EAL"/>
    <property type="match status" value="1"/>
</dbReference>
<evidence type="ECO:0000313" key="8">
    <source>
        <dbReference type="Proteomes" id="UP000001192"/>
    </source>
</evidence>
<dbReference type="RefSeq" id="WP_012403565.1">
    <property type="nucleotide sequence ID" value="NC_010623.1"/>
</dbReference>
<dbReference type="PANTHER" id="PTHR44757:SF2">
    <property type="entry name" value="BIOFILM ARCHITECTURE MAINTENANCE PROTEIN MBAA"/>
    <property type="match status" value="1"/>
</dbReference>
<evidence type="ECO:0000259" key="5">
    <source>
        <dbReference type="PROSITE" id="PS50883"/>
    </source>
</evidence>
<dbReference type="Pfam" id="PF08447">
    <property type="entry name" value="PAS_3"/>
    <property type="match status" value="1"/>
</dbReference>
<dbReference type="eggNOG" id="COG5001">
    <property type="taxonomic scope" value="Bacteria"/>
</dbReference>
<evidence type="ECO:0000313" key="7">
    <source>
        <dbReference type="EMBL" id="ACC73392.1"/>
    </source>
</evidence>
<evidence type="ECO:0000259" key="6">
    <source>
        <dbReference type="PROSITE" id="PS50887"/>
    </source>
</evidence>
<dbReference type="STRING" id="391038.Bphy_4272"/>
<dbReference type="InterPro" id="IPR001633">
    <property type="entry name" value="EAL_dom"/>
</dbReference>
<feature type="domain" description="GGDEF" evidence="6">
    <location>
        <begin position="389"/>
        <end position="522"/>
    </location>
</feature>
<accession>B2JQ51</accession>
<dbReference type="SUPFAM" id="SSF141868">
    <property type="entry name" value="EAL domain-like"/>
    <property type="match status" value="1"/>
</dbReference>
<dbReference type="InterPro" id="IPR000700">
    <property type="entry name" value="PAS-assoc_C"/>
</dbReference>
<dbReference type="AlphaFoldDB" id="B2JQ51"/>
<evidence type="ECO:0000259" key="3">
    <source>
        <dbReference type="PROSITE" id="PS50112"/>
    </source>
</evidence>
<dbReference type="InterPro" id="IPR035919">
    <property type="entry name" value="EAL_sf"/>
</dbReference>
<dbReference type="PROSITE" id="PS50113">
    <property type="entry name" value="PAC"/>
    <property type="match status" value="2"/>
</dbReference>
<dbReference type="InterPro" id="IPR029787">
    <property type="entry name" value="Nucleotide_cyclase"/>
</dbReference>
<gene>
    <name evidence="7" type="ordered locus">Bphy_4272</name>
</gene>
<dbReference type="InterPro" id="IPR035965">
    <property type="entry name" value="PAS-like_dom_sf"/>
</dbReference>
<dbReference type="CDD" id="cd01949">
    <property type="entry name" value="GGDEF"/>
    <property type="match status" value="1"/>
</dbReference>
<proteinExistence type="predicted"/>
<protein>
    <submittedName>
        <fullName evidence="7">Diguanylate cyclase/phosphodiesterase with PAS/PAC sensor(S)</fullName>
    </submittedName>
</protein>
<keyword evidence="2" id="KW-1133">Transmembrane helix</keyword>
<feature type="domain" description="PAS" evidence="3">
    <location>
        <begin position="232"/>
        <end position="306"/>
    </location>
</feature>
<dbReference type="PROSITE" id="PS50883">
    <property type="entry name" value="EAL"/>
    <property type="match status" value="1"/>
</dbReference>
<dbReference type="InterPro" id="IPR013655">
    <property type="entry name" value="PAS_fold_3"/>
</dbReference>
<dbReference type="InterPro" id="IPR043128">
    <property type="entry name" value="Rev_trsase/Diguanyl_cyclase"/>
</dbReference>
<dbReference type="InterPro" id="IPR000014">
    <property type="entry name" value="PAS"/>
</dbReference>
<evidence type="ECO:0000256" key="1">
    <source>
        <dbReference type="SAM" id="MobiDB-lite"/>
    </source>
</evidence>
<dbReference type="InterPro" id="IPR001610">
    <property type="entry name" value="PAC"/>
</dbReference>
<feature type="region of interest" description="Disordered" evidence="1">
    <location>
        <begin position="776"/>
        <end position="812"/>
    </location>
</feature>
<dbReference type="SUPFAM" id="SSF55073">
    <property type="entry name" value="Nucleotide cyclase"/>
    <property type="match status" value="1"/>
</dbReference>
<evidence type="ECO:0000256" key="2">
    <source>
        <dbReference type="SAM" id="Phobius"/>
    </source>
</evidence>
<dbReference type="CDD" id="cd01948">
    <property type="entry name" value="EAL"/>
    <property type="match status" value="1"/>
</dbReference>
<keyword evidence="8" id="KW-1185">Reference proteome</keyword>
<dbReference type="InterPro" id="IPR000160">
    <property type="entry name" value="GGDEF_dom"/>
</dbReference>
<sequence length="812" mass="88411">MPTSLSLKWRRALRRQAADPSQQDQHFLALLLGAWSSRRPVGLTGFAISVATGIGAGTASVALQMALRGSVSAPFSTQVAIGATVGAIAMIATRRRFAAQQARHAAAMALASSFLDASRDCVKLLDLQGQMLRINDYGATLMEASSPVQLAGADWLGFWKGGDRDAATTAFRNALNGTPASFRGTCTTTAGQPKWWDSQLIPVKDHGGKVVAVVCASLDITNQTQLLQQLRAKSELMSEMEAHVQLVFFSYSANFEYFHYITAGSSNVFGLEPEEFMRNPNSWRELVVPEDRAALQAEMTRIMTESTEGRAQYRIRKADGSVRWVRSTGYPVIGDNGDVLRIVGITEDVTAEQERIAELDRLAYTDSLTGLANRAALLREIESRCAASKPFGLMFVDLDRFKVLNDTLGHLAADHLLRHVGGIIRRSLPDDAYIARLGGDEFAVLIGSVVDQPGLEAQAKALLGGLSENRLEGLAGAFITASIGISIYPEHGSGHDALLSSADVAMYAAKKTGRNGYQFAGKEAARTIGDFELERDVPEALATNQFFLHFQTIHEPHSLAVHGAEALIRWQHPRRGRISPGDFIPLLEETGFVEDVGVWVLDNALRQLAAWRQAGAMNLGVSVNVSARQLGSEQIVQQVDRALKRHGIPPGKLEIELTETALMKNPKQARTSIVELKRLGARIAIDDFGTGYSSLMYLADFEPHTLKIDRHFTSKIEHDPTTQTIVEGIIDLAHKLGIQVIAEGVEQTAQLDILRRVNCDYVQGYLLSRPQAPEGLMTRAQPGARIGPRVRTGAASPRRSAPDCGPTTDRPN</sequence>
<organism evidence="7 8">
    <name type="scientific">Paraburkholderia phymatum (strain DSM 17167 / CIP 108236 / LMG 21445 / STM815)</name>
    <name type="common">Burkholderia phymatum</name>
    <dbReference type="NCBI Taxonomy" id="391038"/>
    <lineage>
        <taxon>Bacteria</taxon>
        <taxon>Pseudomonadati</taxon>
        <taxon>Pseudomonadota</taxon>
        <taxon>Betaproteobacteria</taxon>
        <taxon>Burkholderiales</taxon>
        <taxon>Burkholderiaceae</taxon>
        <taxon>Paraburkholderia</taxon>
    </lineage>
</organism>
<reference evidence="8" key="1">
    <citation type="journal article" date="2014" name="Stand. Genomic Sci.">
        <title>Complete genome sequence of Burkholderia phymatum STM815(T), a broad host range and efficient nitrogen-fixing symbiont of Mimosa species.</title>
        <authorList>
            <person name="Moulin L."/>
            <person name="Klonowska A."/>
            <person name="Caroline B."/>
            <person name="Booth K."/>
            <person name="Vriezen J.A."/>
            <person name="Melkonian R."/>
            <person name="James E.K."/>
            <person name="Young J.P."/>
            <person name="Bena G."/>
            <person name="Hauser L."/>
            <person name="Land M."/>
            <person name="Kyrpides N."/>
            <person name="Bruce D."/>
            <person name="Chain P."/>
            <person name="Copeland A."/>
            <person name="Pitluck S."/>
            <person name="Woyke T."/>
            <person name="Lizotte-Waniewski M."/>
            <person name="Bristow J."/>
            <person name="Riley M."/>
        </authorList>
    </citation>
    <scope>NUCLEOTIDE SEQUENCE [LARGE SCALE GENOMIC DNA]</scope>
    <source>
        <strain evidence="8">DSM 17167 / CIP 108236 / LMG 21445 / STM815</strain>
    </source>
</reference>
<dbReference type="Pfam" id="PF08448">
    <property type="entry name" value="PAS_4"/>
    <property type="match status" value="1"/>
</dbReference>
<dbReference type="Pfam" id="PF00990">
    <property type="entry name" value="GGDEF"/>
    <property type="match status" value="1"/>
</dbReference>
<dbReference type="Gene3D" id="3.30.70.270">
    <property type="match status" value="1"/>
</dbReference>
<name>B2JQ51_PARP8</name>
<feature type="transmembrane region" description="Helical" evidence="2">
    <location>
        <begin position="75"/>
        <end position="93"/>
    </location>
</feature>
<dbReference type="SMART" id="SM00086">
    <property type="entry name" value="PAC"/>
    <property type="match status" value="2"/>
</dbReference>
<dbReference type="SUPFAM" id="SSF55785">
    <property type="entry name" value="PYP-like sensor domain (PAS domain)"/>
    <property type="match status" value="2"/>
</dbReference>
<dbReference type="NCBIfam" id="TIGR00254">
    <property type="entry name" value="GGDEF"/>
    <property type="match status" value="1"/>
</dbReference>
<keyword evidence="2" id="KW-0812">Transmembrane</keyword>
<dbReference type="SMART" id="SM00091">
    <property type="entry name" value="PAS"/>
    <property type="match status" value="2"/>
</dbReference>
<dbReference type="PROSITE" id="PS50887">
    <property type="entry name" value="GGDEF"/>
    <property type="match status" value="1"/>
</dbReference>
<feature type="domain" description="PAC" evidence="4">
    <location>
        <begin position="178"/>
        <end position="232"/>
    </location>
</feature>
<dbReference type="InterPro" id="IPR013656">
    <property type="entry name" value="PAS_4"/>
</dbReference>
<evidence type="ECO:0000259" key="4">
    <source>
        <dbReference type="PROSITE" id="PS50113"/>
    </source>
</evidence>
<feature type="domain" description="PAC" evidence="4">
    <location>
        <begin position="309"/>
        <end position="361"/>
    </location>
</feature>